<protein>
    <submittedName>
        <fullName evidence="10">Unannotated protein</fullName>
    </submittedName>
</protein>
<evidence type="ECO:0000256" key="2">
    <source>
        <dbReference type="ARBA" id="ARBA00022448"/>
    </source>
</evidence>
<dbReference type="Pfam" id="PF00528">
    <property type="entry name" value="BPD_transp_1"/>
    <property type="match status" value="1"/>
</dbReference>
<evidence type="ECO:0000256" key="6">
    <source>
        <dbReference type="ARBA" id="ARBA00023136"/>
    </source>
</evidence>
<dbReference type="AlphaFoldDB" id="A0A6J6VDI5"/>
<evidence type="ECO:0000256" key="7">
    <source>
        <dbReference type="SAM" id="Phobius"/>
    </source>
</evidence>
<feature type="transmembrane region" description="Helical" evidence="7">
    <location>
        <begin position="186"/>
        <end position="205"/>
    </location>
</feature>
<dbReference type="PANTHER" id="PTHR43163">
    <property type="entry name" value="DIPEPTIDE TRANSPORT SYSTEM PERMEASE PROTEIN DPPB-RELATED"/>
    <property type="match status" value="1"/>
</dbReference>
<keyword evidence="4 7" id="KW-0812">Transmembrane</keyword>
<keyword evidence="2" id="KW-0813">Transport</keyword>
<evidence type="ECO:0000259" key="8">
    <source>
        <dbReference type="PROSITE" id="PS50928"/>
    </source>
</evidence>
<evidence type="ECO:0000313" key="9">
    <source>
        <dbReference type="EMBL" id="CAB4644392.1"/>
    </source>
</evidence>
<reference evidence="10" key="1">
    <citation type="submission" date="2020-05" db="EMBL/GenBank/DDBJ databases">
        <authorList>
            <person name="Chiriac C."/>
            <person name="Salcher M."/>
            <person name="Ghai R."/>
            <person name="Kavagutti S V."/>
        </authorList>
    </citation>
    <scope>NUCLEOTIDE SEQUENCE</scope>
</reference>
<dbReference type="EMBL" id="CAEZZM010000146">
    <property type="protein sequence ID" value="CAB4768968.1"/>
    <property type="molecule type" value="Genomic_DNA"/>
</dbReference>
<dbReference type="CDD" id="cd06261">
    <property type="entry name" value="TM_PBP2"/>
    <property type="match status" value="1"/>
</dbReference>
<dbReference type="InterPro" id="IPR000515">
    <property type="entry name" value="MetI-like"/>
</dbReference>
<sequence length="322" mass="34840">MKQARGLATNLFKIVTVLFLVTFGITIIVRLLPGDPAQLLLPFGTPEEIGALRAELGLDKNVFSYYFSWLGNFVQGDFGKYYLTDAEGGTQVSAMIANTLPRTLLLMLYTVGFSLAVSIPLGILLAYRSDTRTDRNVSNFLFGLASIPNFAIGLALAFLVGVKLDLVNPLGYIPIADGVGEHFKSMLLPVLSLSLGTIATFTRLLRVDTIATLKEDFVTMASSKGLSNKWILWRHVFRPSALTLLTSAALTMASLIGGAVVVEAVFALDGFGMLLATSIALRQYLAIQSLIALVAIAYVLFNLIVDALYGMIDPRVRSHRGA</sequence>
<accession>A0A6J6VDI5</accession>
<name>A0A6J6VDI5_9ZZZZ</name>
<feature type="transmembrane region" description="Helical" evidence="7">
    <location>
        <begin position="12"/>
        <end position="32"/>
    </location>
</feature>
<evidence type="ECO:0000256" key="5">
    <source>
        <dbReference type="ARBA" id="ARBA00022989"/>
    </source>
</evidence>
<feature type="transmembrane region" description="Helical" evidence="7">
    <location>
        <begin position="139"/>
        <end position="162"/>
    </location>
</feature>
<dbReference type="EMBL" id="CAEZWH010000010">
    <property type="protein sequence ID" value="CAB4644392.1"/>
    <property type="molecule type" value="Genomic_DNA"/>
</dbReference>
<feature type="transmembrane region" description="Helical" evidence="7">
    <location>
        <begin position="104"/>
        <end position="127"/>
    </location>
</feature>
<dbReference type="SUPFAM" id="SSF161098">
    <property type="entry name" value="MetI-like"/>
    <property type="match status" value="1"/>
</dbReference>
<evidence type="ECO:0000256" key="4">
    <source>
        <dbReference type="ARBA" id="ARBA00022692"/>
    </source>
</evidence>
<dbReference type="InterPro" id="IPR035906">
    <property type="entry name" value="MetI-like_sf"/>
</dbReference>
<evidence type="ECO:0000256" key="3">
    <source>
        <dbReference type="ARBA" id="ARBA00022475"/>
    </source>
</evidence>
<feature type="transmembrane region" description="Helical" evidence="7">
    <location>
        <begin position="286"/>
        <end position="312"/>
    </location>
</feature>
<organism evidence="10">
    <name type="scientific">freshwater metagenome</name>
    <dbReference type="NCBI Taxonomy" id="449393"/>
    <lineage>
        <taxon>unclassified sequences</taxon>
        <taxon>metagenomes</taxon>
        <taxon>ecological metagenomes</taxon>
    </lineage>
</organism>
<gene>
    <name evidence="9" type="ORF">UFOPK2195_00121</name>
    <name evidence="10" type="ORF">UFOPK2872_01048</name>
</gene>
<dbReference type="GO" id="GO:0005886">
    <property type="term" value="C:plasma membrane"/>
    <property type="evidence" value="ECO:0007669"/>
    <property type="project" value="UniProtKB-SubCell"/>
</dbReference>
<dbReference type="GO" id="GO:0055085">
    <property type="term" value="P:transmembrane transport"/>
    <property type="evidence" value="ECO:0007669"/>
    <property type="project" value="InterPro"/>
</dbReference>
<keyword evidence="6 7" id="KW-0472">Membrane</keyword>
<proteinExistence type="predicted"/>
<feature type="transmembrane region" description="Helical" evidence="7">
    <location>
        <begin position="241"/>
        <end position="266"/>
    </location>
</feature>
<evidence type="ECO:0000256" key="1">
    <source>
        <dbReference type="ARBA" id="ARBA00004651"/>
    </source>
</evidence>
<keyword evidence="5 7" id="KW-1133">Transmembrane helix</keyword>
<comment type="subcellular location">
    <subcellularLocation>
        <location evidence="1">Cell membrane</location>
        <topology evidence="1">Multi-pass membrane protein</topology>
    </subcellularLocation>
</comment>
<feature type="domain" description="ABC transmembrane type-1" evidence="8">
    <location>
        <begin position="100"/>
        <end position="309"/>
    </location>
</feature>
<dbReference type="Gene3D" id="1.10.3720.10">
    <property type="entry name" value="MetI-like"/>
    <property type="match status" value="1"/>
</dbReference>
<dbReference type="PANTHER" id="PTHR43163:SF6">
    <property type="entry name" value="DIPEPTIDE TRANSPORT SYSTEM PERMEASE PROTEIN DPPB-RELATED"/>
    <property type="match status" value="1"/>
</dbReference>
<evidence type="ECO:0000313" key="10">
    <source>
        <dbReference type="EMBL" id="CAB4768968.1"/>
    </source>
</evidence>
<keyword evidence="3" id="KW-1003">Cell membrane</keyword>
<dbReference type="PROSITE" id="PS50928">
    <property type="entry name" value="ABC_TM1"/>
    <property type="match status" value="1"/>
</dbReference>